<protein>
    <recommendedName>
        <fullName evidence="4">PKD domain-containing protein</fullName>
    </recommendedName>
</protein>
<accession>A0A538S7G2</accession>
<organism evidence="2 3">
    <name type="scientific">Eiseniibacteriota bacterium</name>
    <dbReference type="NCBI Taxonomy" id="2212470"/>
    <lineage>
        <taxon>Bacteria</taxon>
        <taxon>Candidatus Eiseniibacteriota</taxon>
    </lineage>
</organism>
<evidence type="ECO:0008006" key="4">
    <source>
        <dbReference type="Google" id="ProtNLM"/>
    </source>
</evidence>
<feature type="signal peptide" evidence="1">
    <location>
        <begin position="1"/>
        <end position="22"/>
    </location>
</feature>
<dbReference type="Proteomes" id="UP000320184">
    <property type="component" value="Unassembled WGS sequence"/>
</dbReference>
<proteinExistence type="predicted"/>
<sequence length="151" mass="16011">MCSRRMQSCLLLAALLAACSERNTPTAPSSRPLAATTSVDRPYTWSFTCHSGQPGITINASWDWTENGTVISSYGGYVWCTPGDDLSGSGVRPANANGFTARVGDNSNSWTFDPAGTFTASLKGSVHVNGGNWGWLGHSNYRIDGTLTVVS</sequence>
<keyword evidence="1" id="KW-0732">Signal</keyword>
<dbReference type="PROSITE" id="PS51257">
    <property type="entry name" value="PROKAR_LIPOPROTEIN"/>
    <property type="match status" value="1"/>
</dbReference>
<evidence type="ECO:0000313" key="3">
    <source>
        <dbReference type="Proteomes" id="UP000320184"/>
    </source>
</evidence>
<dbReference type="AlphaFoldDB" id="A0A538S7G2"/>
<name>A0A538S7G2_UNCEI</name>
<dbReference type="EMBL" id="VBOT01000189">
    <property type="protein sequence ID" value="TMQ47328.1"/>
    <property type="molecule type" value="Genomic_DNA"/>
</dbReference>
<gene>
    <name evidence="2" type="ORF">E6K73_13815</name>
</gene>
<feature type="chain" id="PRO_5022037958" description="PKD domain-containing protein" evidence="1">
    <location>
        <begin position="23"/>
        <end position="151"/>
    </location>
</feature>
<evidence type="ECO:0000256" key="1">
    <source>
        <dbReference type="SAM" id="SignalP"/>
    </source>
</evidence>
<comment type="caution">
    <text evidence="2">The sequence shown here is derived from an EMBL/GenBank/DDBJ whole genome shotgun (WGS) entry which is preliminary data.</text>
</comment>
<evidence type="ECO:0000313" key="2">
    <source>
        <dbReference type="EMBL" id="TMQ47328.1"/>
    </source>
</evidence>
<reference evidence="2 3" key="1">
    <citation type="journal article" date="2019" name="Nat. Microbiol.">
        <title>Mediterranean grassland soil C-N compound turnover is dependent on rainfall and depth, and is mediated by genomically divergent microorganisms.</title>
        <authorList>
            <person name="Diamond S."/>
            <person name="Andeer P.F."/>
            <person name="Li Z."/>
            <person name="Crits-Christoph A."/>
            <person name="Burstein D."/>
            <person name="Anantharaman K."/>
            <person name="Lane K.R."/>
            <person name="Thomas B.C."/>
            <person name="Pan C."/>
            <person name="Northen T.R."/>
            <person name="Banfield J.F."/>
        </authorList>
    </citation>
    <scope>NUCLEOTIDE SEQUENCE [LARGE SCALE GENOMIC DNA]</scope>
    <source>
        <strain evidence="2">WS_3</strain>
    </source>
</reference>